<organism evidence="1 2">
    <name type="scientific">Solea senegalensis</name>
    <name type="common">Senegalese sole</name>
    <dbReference type="NCBI Taxonomy" id="28829"/>
    <lineage>
        <taxon>Eukaryota</taxon>
        <taxon>Metazoa</taxon>
        <taxon>Chordata</taxon>
        <taxon>Craniata</taxon>
        <taxon>Vertebrata</taxon>
        <taxon>Euteleostomi</taxon>
        <taxon>Actinopterygii</taxon>
        <taxon>Neopterygii</taxon>
        <taxon>Teleostei</taxon>
        <taxon>Neoteleostei</taxon>
        <taxon>Acanthomorphata</taxon>
        <taxon>Carangaria</taxon>
        <taxon>Pleuronectiformes</taxon>
        <taxon>Pleuronectoidei</taxon>
        <taxon>Soleidae</taxon>
        <taxon>Solea</taxon>
    </lineage>
</organism>
<sequence>MQDAQRMLTDQILCVEQINSDSLVIVLGDFNKGNLTRELPKYRQFIKCPTREENILDHCYTTVRDAYHAVPRAALGLSDHVMVHLIPAYRQKLKLCNPVVRTSKKWTSEAVEDLQALDSTDWDAFRTAANSLDEYTEAVTSYISFCEDCCVPSCTRITGNQKMTLRVILTEADIRKVILKCCSSTDKQAPLSPGAVNADGFDQVALEGACKELVDEMQKRTPNGPLLKQKMDQTFALRRKERNFVVAESKDLNQIGEGLVGIIENSRWEWFDKDGKKRWGEWTALSGASLESEAWRSLIICSDRGNGRTV</sequence>
<proteinExistence type="predicted"/>
<dbReference type="PANTHER" id="PTHR47510:SF3">
    <property type="entry name" value="ENDO_EXONUCLEASE_PHOSPHATASE DOMAIN-CONTAINING PROTEIN"/>
    <property type="match status" value="1"/>
</dbReference>
<dbReference type="Proteomes" id="UP000693946">
    <property type="component" value="Linkage Group LG19"/>
</dbReference>
<gene>
    <name evidence="1" type="ORF">JOB18_017595</name>
</gene>
<protein>
    <submittedName>
        <fullName evidence="1">Uncharacterized protein</fullName>
    </submittedName>
</protein>
<keyword evidence="2" id="KW-1185">Reference proteome</keyword>
<dbReference type="AlphaFoldDB" id="A0AAV6RKI1"/>
<evidence type="ECO:0000313" key="1">
    <source>
        <dbReference type="EMBL" id="KAG7504810.1"/>
    </source>
</evidence>
<comment type="caution">
    <text evidence="1">The sequence shown here is derived from an EMBL/GenBank/DDBJ whole genome shotgun (WGS) entry which is preliminary data.</text>
</comment>
<reference evidence="1 2" key="1">
    <citation type="journal article" date="2021" name="Sci. Rep.">
        <title>Chromosome anchoring in Senegalese sole (Solea senegalensis) reveals sex-associated markers and genome rearrangements in flatfish.</title>
        <authorList>
            <person name="Guerrero-Cozar I."/>
            <person name="Gomez-Garrido J."/>
            <person name="Berbel C."/>
            <person name="Martinez-Blanch J.F."/>
            <person name="Alioto T."/>
            <person name="Claros M.G."/>
            <person name="Gagnaire P.A."/>
            <person name="Manchado M."/>
        </authorList>
    </citation>
    <scope>NUCLEOTIDE SEQUENCE [LARGE SCALE GENOMIC DNA]</scope>
    <source>
        <strain evidence="1">Sse05_10M</strain>
    </source>
</reference>
<name>A0AAV6RKI1_SOLSE</name>
<accession>A0AAV6RKI1</accession>
<dbReference type="EMBL" id="JAGKHQ010000011">
    <property type="protein sequence ID" value="KAG7504810.1"/>
    <property type="molecule type" value="Genomic_DNA"/>
</dbReference>
<dbReference type="PANTHER" id="PTHR47510">
    <property type="entry name" value="REVERSE TRANSCRIPTASE DOMAIN-CONTAINING PROTEIN"/>
    <property type="match status" value="1"/>
</dbReference>
<evidence type="ECO:0000313" key="2">
    <source>
        <dbReference type="Proteomes" id="UP000693946"/>
    </source>
</evidence>